<protein>
    <recommendedName>
        <fullName evidence="8">DEAD box protein 1</fullName>
    </recommendedName>
</protein>
<evidence type="ECO:0000256" key="1">
    <source>
        <dbReference type="ARBA" id="ARBA00008765"/>
    </source>
</evidence>
<keyword evidence="6" id="KW-0269">Exonuclease</keyword>
<dbReference type="InterPro" id="IPR000629">
    <property type="entry name" value="RNA-helicase_DEAD-box_CS"/>
</dbReference>
<feature type="domain" description="DEAD-box RNA helicase Q" evidence="15">
    <location>
        <begin position="2"/>
        <end position="30"/>
    </location>
</feature>
<dbReference type="Pfam" id="PF00622">
    <property type="entry name" value="SPRY"/>
    <property type="match status" value="1"/>
</dbReference>
<feature type="domain" description="Helicase ATP-binding" evidence="13">
    <location>
        <begin position="314"/>
        <end position="457"/>
    </location>
</feature>
<evidence type="ECO:0000256" key="9">
    <source>
        <dbReference type="PROSITE-ProRule" id="PRU00552"/>
    </source>
</evidence>
<name>C1DZ63_MICCC</name>
<feature type="domain" description="Helicase C-terminal" evidence="14">
    <location>
        <begin position="531"/>
        <end position="722"/>
    </location>
</feature>
<evidence type="ECO:0000256" key="7">
    <source>
        <dbReference type="ARBA" id="ARBA00022840"/>
    </source>
</evidence>
<evidence type="ECO:0000256" key="3">
    <source>
        <dbReference type="ARBA" id="ARBA00022741"/>
    </source>
</evidence>
<comment type="similarity">
    <text evidence="1">Belongs to the DEAD box helicase family. DDX1 subfamily.</text>
</comment>
<dbReference type="InParanoid" id="C1DZ63"/>
<dbReference type="Pfam" id="PF00271">
    <property type="entry name" value="Helicase_C"/>
    <property type="match status" value="1"/>
</dbReference>
<evidence type="ECO:0000256" key="11">
    <source>
        <dbReference type="SAM" id="MobiDB-lite"/>
    </source>
</evidence>
<keyword evidence="17" id="KW-1185">Reference proteome</keyword>
<dbReference type="GeneID" id="8240996"/>
<dbReference type="PROSITE" id="PS51192">
    <property type="entry name" value="HELICASE_ATP_BIND_1"/>
    <property type="match status" value="1"/>
</dbReference>
<evidence type="ECO:0000259" key="14">
    <source>
        <dbReference type="PROSITE" id="PS51194"/>
    </source>
</evidence>
<evidence type="ECO:0000313" key="16">
    <source>
        <dbReference type="EMBL" id="ACO61059.1"/>
    </source>
</evidence>
<evidence type="ECO:0000256" key="4">
    <source>
        <dbReference type="ARBA" id="ARBA00022801"/>
    </source>
</evidence>
<dbReference type="InterPro" id="IPR011545">
    <property type="entry name" value="DEAD/DEAH_box_helicase_dom"/>
</dbReference>
<dbReference type="GO" id="GO:0003676">
    <property type="term" value="F:nucleic acid binding"/>
    <property type="evidence" value="ECO:0007669"/>
    <property type="project" value="InterPro"/>
</dbReference>
<keyword evidence="2" id="KW-0540">Nuclease</keyword>
<dbReference type="EMBL" id="CP001323">
    <property type="protein sequence ID" value="ACO61059.1"/>
    <property type="molecule type" value="Genomic_DNA"/>
</dbReference>
<dbReference type="CDD" id="cd12873">
    <property type="entry name" value="SPRY_DDX1"/>
    <property type="match status" value="1"/>
</dbReference>
<dbReference type="STRING" id="296587.C1DZ63"/>
<dbReference type="PROSITE" id="PS51195">
    <property type="entry name" value="Q_MOTIF"/>
    <property type="match status" value="1"/>
</dbReference>
<feature type="domain" description="B30.2/SPRY" evidence="12">
    <location>
        <begin position="64"/>
        <end position="269"/>
    </location>
</feature>
<dbReference type="CDD" id="cd18787">
    <property type="entry name" value="SF2_C_DEAD"/>
    <property type="match status" value="1"/>
</dbReference>
<feature type="region of interest" description="Disordered" evidence="11">
    <location>
        <begin position="288"/>
        <end position="315"/>
    </location>
</feature>
<dbReference type="InterPro" id="IPR013320">
    <property type="entry name" value="ConA-like_dom_sf"/>
</dbReference>
<dbReference type="PANTHER" id="PTHR47959:SF13">
    <property type="entry name" value="ATP-DEPENDENT RNA HELICASE RHLE"/>
    <property type="match status" value="1"/>
</dbReference>
<dbReference type="GO" id="GO:0005829">
    <property type="term" value="C:cytosol"/>
    <property type="evidence" value="ECO:0007669"/>
    <property type="project" value="TreeGrafter"/>
</dbReference>
<dbReference type="SMART" id="SM00487">
    <property type="entry name" value="DEXDc"/>
    <property type="match status" value="1"/>
</dbReference>
<reference evidence="16 17" key="1">
    <citation type="journal article" date="2009" name="Science">
        <title>Green evolution and dynamic adaptations revealed by genomes of the marine picoeukaryotes Micromonas.</title>
        <authorList>
            <person name="Worden A.Z."/>
            <person name="Lee J.H."/>
            <person name="Mock T."/>
            <person name="Rouze P."/>
            <person name="Simmons M.P."/>
            <person name="Aerts A.L."/>
            <person name="Allen A.E."/>
            <person name="Cuvelier M.L."/>
            <person name="Derelle E."/>
            <person name="Everett M.V."/>
            <person name="Foulon E."/>
            <person name="Grimwood J."/>
            <person name="Gundlach H."/>
            <person name="Henrissat B."/>
            <person name="Napoli C."/>
            <person name="McDonald S.M."/>
            <person name="Parker M.S."/>
            <person name="Rombauts S."/>
            <person name="Salamov A."/>
            <person name="Von Dassow P."/>
            <person name="Badger J.H."/>
            <person name="Coutinho P.M."/>
            <person name="Demir E."/>
            <person name="Dubchak I."/>
            <person name="Gentemann C."/>
            <person name="Eikrem W."/>
            <person name="Gready J.E."/>
            <person name="John U."/>
            <person name="Lanier W."/>
            <person name="Lindquist E.A."/>
            <person name="Lucas S."/>
            <person name="Mayer K.F."/>
            <person name="Moreau H."/>
            <person name="Not F."/>
            <person name="Otillar R."/>
            <person name="Panaud O."/>
            <person name="Pangilinan J."/>
            <person name="Paulsen I."/>
            <person name="Piegu B."/>
            <person name="Poliakov A."/>
            <person name="Robbens S."/>
            <person name="Schmutz J."/>
            <person name="Toulza E."/>
            <person name="Wyss T."/>
            <person name="Zelensky A."/>
            <person name="Zhou K."/>
            <person name="Armbrust E.V."/>
            <person name="Bhattacharya D."/>
            <person name="Goodenough U.W."/>
            <person name="Van de Peer Y."/>
            <person name="Grigoriev I.V."/>
        </authorList>
    </citation>
    <scope>NUCLEOTIDE SEQUENCE [LARGE SCALE GENOMIC DNA]</scope>
    <source>
        <strain evidence="17">RCC299 / NOUM17</strain>
    </source>
</reference>
<dbReference type="Pfam" id="PF00270">
    <property type="entry name" value="DEAD"/>
    <property type="match status" value="2"/>
</dbReference>
<evidence type="ECO:0000259" key="15">
    <source>
        <dbReference type="PROSITE" id="PS51195"/>
    </source>
</evidence>
<dbReference type="InterPro" id="IPR001650">
    <property type="entry name" value="Helicase_C-like"/>
</dbReference>
<dbReference type="OrthoDB" id="1735at2759"/>
<proteinExistence type="inferred from homology"/>
<dbReference type="GO" id="GO:0004527">
    <property type="term" value="F:exonuclease activity"/>
    <property type="evidence" value="ECO:0007669"/>
    <property type="project" value="UniProtKB-KW"/>
</dbReference>
<evidence type="ECO:0000259" key="12">
    <source>
        <dbReference type="PROSITE" id="PS50188"/>
    </source>
</evidence>
<dbReference type="Proteomes" id="UP000002009">
    <property type="component" value="Chromosome 2"/>
</dbReference>
<dbReference type="InterPro" id="IPR014014">
    <property type="entry name" value="RNA_helicase_DEAD_Q_motif"/>
</dbReference>
<dbReference type="KEGG" id="mis:MICPUN_78816"/>
<dbReference type="InterPro" id="IPR027417">
    <property type="entry name" value="P-loop_NTPase"/>
</dbReference>
<dbReference type="InterPro" id="IPR014001">
    <property type="entry name" value="Helicase_ATP-bd"/>
</dbReference>
<dbReference type="Gene3D" id="2.60.120.920">
    <property type="match status" value="1"/>
</dbReference>
<dbReference type="SMART" id="SM00490">
    <property type="entry name" value="HELICc"/>
    <property type="match status" value="1"/>
</dbReference>
<dbReference type="AlphaFoldDB" id="C1DZ63"/>
<keyword evidence="4 10" id="KW-0378">Hydrolase</keyword>
<dbReference type="SUPFAM" id="SSF49899">
    <property type="entry name" value="Concanavalin A-like lectins/glucanases"/>
    <property type="match status" value="1"/>
</dbReference>
<dbReference type="GO" id="GO:0005524">
    <property type="term" value="F:ATP binding"/>
    <property type="evidence" value="ECO:0007669"/>
    <property type="project" value="UniProtKB-KW"/>
</dbReference>
<dbReference type="InterPro" id="IPR043136">
    <property type="entry name" value="B30.2/SPRY_sf"/>
</dbReference>
<feature type="short sequence motif" description="Q motif" evidence="9">
    <location>
        <begin position="2"/>
        <end position="30"/>
    </location>
</feature>
<sequence length="790" mass="83993">MSAFEELGVCPELIRAADDAGWLLPTPVQAEAVPLILGGGDVLAAAETGSGKTGAFGIPVLQIVHEALRDAAATRATGGPSAATTDETAHGAASVRVSVDDRSALFAVNNSPPDLPKGLALTQARSPAQWAGARATVGVAHGGRHHFEITVVDDGLVRCGWSTVAGSLDGLGTDSHSFGFGGTGKKSHGGAFETFGKPFGAGDVVGCSVDLERGVVNFSINGQDCSGLGSGDKSGDAFTIPASMRGHALFPAVCLKNAECVVNFGHAPWAYPPPPGHDGVARADRKFVTMNDGPPRGSTKGGAGNGGERRRTGRTPKAIVLEPARDLAEQTFNFFKSFATNLRDPTISAGLFVGGTDVSGDVKTLRDGCDVAVGTPGRIVDMVESGKLDVSNVRFFVLDEADRLLDSGNRGAILKLFDRMPKSGDGFVRLQVLLFSATLHSGDIEDLAARLCERPAWVDLRGKDSVPETVHHACVVVNPTERSTFDRCTFEDASGATLPPVPTDNAHAHDDVNEGADLAASQSVKRLKPLVLKRLIDAHRMDQALIFCRTNFDCDNVESFLNACGGGRAYRGKSEKGPENPYSCVVLGGARSMDERRRNLAAFKEGDVRFLICTDVAARGLDIKGLPFVVNVTLPDRSEDYVHRIGRVGRADTMGLAISIVSAVPERVWYCQKKGYKPWFNPSRADVKEHCVWYDEEKLLKDVEARIKAPVARIDPATLALPKELLRKLGREEGGAGAGDVGVYGKRVGGELNAEISAHLEAYAPSVKRLAELEVQAQASFWRLKRKFAG</sequence>
<evidence type="ECO:0000256" key="8">
    <source>
        <dbReference type="ARBA" id="ARBA00032348"/>
    </source>
</evidence>
<dbReference type="eggNOG" id="KOG0349">
    <property type="taxonomic scope" value="Eukaryota"/>
</dbReference>
<keyword evidence="7 10" id="KW-0067">ATP-binding</keyword>
<evidence type="ECO:0000259" key="13">
    <source>
        <dbReference type="PROSITE" id="PS51192"/>
    </source>
</evidence>
<keyword evidence="3 10" id="KW-0547">Nucleotide-binding</keyword>
<evidence type="ECO:0000256" key="6">
    <source>
        <dbReference type="ARBA" id="ARBA00022839"/>
    </source>
</evidence>
<dbReference type="SMART" id="SM00449">
    <property type="entry name" value="SPRY"/>
    <property type="match status" value="1"/>
</dbReference>
<dbReference type="InterPro" id="IPR050079">
    <property type="entry name" value="DEAD_box_RNA_helicase"/>
</dbReference>
<dbReference type="PROSITE" id="PS00039">
    <property type="entry name" value="DEAD_ATP_HELICASE"/>
    <property type="match status" value="1"/>
</dbReference>
<evidence type="ECO:0000256" key="5">
    <source>
        <dbReference type="ARBA" id="ARBA00022806"/>
    </source>
</evidence>
<organism evidence="16 17">
    <name type="scientific">Micromonas commoda (strain RCC299 / NOUM17 / CCMP2709)</name>
    <name type="common">Picoplanktonic green alga</name>
    <dbReference type="NCBI Taxonomy" id="296587"/>
    <lineage>
        <taxon>Eukaryota</taxon>
        <taxon>Viridiplantae</taxon>
        <taxon>Chlorophyta</taxon>
        <taxon>Mamiellophyceae</taxon>
        <taxon>Mamiellales</taxon>
        <taxon>Mamiellaceae</taxon>
        <taxon>Micromonas</taxon>
    </lineage>
</organism>
<dbReference type="SUPFAM" id="SSF52540">
    <property type="entry name" value="P-loop containing nucleoside triphosphate hydrolases"/>
    <property type="match status" value="2"/>
</dbReference>
<accession>C1DZ63</accession>
<dbReference type="PROSITE" id="PS51194">
    <property type="entry name" value="HELICASE_CTER"/>
    <property type="match status" value="1"/>
</dbReference>
<dbReference type="PROSITE" id="PS50188">
    <property type="entry name" value="B302_SPRY"/>
    <property type="match status" value="1"/>
</dbReference>
<dbReference type="PANTHER" id="PTHR47959">
    <property type="entry name" value="ATP-DEPENDENT RNA HELICASE RHLE-RELATED"/>
    <property type="match status" value="1"/>
</dbReference>
<dbReference type="OMA" id="KRQQVKF"/>
<gene>
    <name evidence="16" type="ORF">MICPUN_78816</name>
</gene>
<dbReference type="GO" id="GO:0003724">
    <property type="term" value="F:RNA helicase activity"/>
    <property type="evidence" value="ECO:0007669"/>
    <property type="project" value="InterPro"/>
</dbReference>
<dbReference type="InterPro" id="IPR001870">
    <property type="entry name" value="B30.2/SPRY"/>
</dbReference>
<dbReference type="Gene3D" id="3.40.50.300">
    <property type="entry name" value="P-loop containing nucleotide triphosphate hydrolases"/>
    <property type="match status" value="3"/>
</dbReference>
<evidence type="ECO:0000313" key="17">
    <source>
        <dbReference type="Proteomes" id="UP000002009"/>
    </source>
</evidence>
<dbReference type="RefSeq" id="XP_002499801.1">
    <property type="nucleotide sequence ID" value="XM_002499755.1"/>
</dbReference>
<dbReference type="InterPro" id="IPR003877">
    <property type="entry name" value="SPRY_dom"/>
</dbReference>
<keyword evidence="5 10" id="KW-0347">Helicase</keyword>
<evidence type="ECO:0000256" key="2">
    <source>
        <dbReference type="ARBA" id="ARBA00022722"/>
    </source>
</evidence>
<evidence type="ECO:0000256" key="10">
    <source>
        <dbReference type="RuleBase" id="RU000492"/>
    </source>
</evidence>